<evidence type="ECO:0000313" key="2">
    <source>
        <dbReference type="EMBL" id="VDO09873.1"/>
    </source>
</evidence>
<name>A0A0R3Q6K0_9BILA</name>
<accession>A0A0R3Q6K0</accession>
<dbReference type="GO" id="GO:0005085">
    <property type="term" value="F:guanyl-nucleotide exchange factor activity"/>
    <property type="evidence" value="ECO:0007669"/>
    <property type="project" value="TreeGrafter"/>
</dbReference>
<keyword evidence="3" id="KW-1185">Reference proteome</keyword>
<organism evidence="4">
    <name type="scientific">Brugia timori</name>
    <dbReference type="NCBI Taxonomy" id="42155"/>
    <lineage>
        <taxon>Eukaryota</taxon>
        <taxon>Metazoa</taxon>
        <taxon>Ecdysozoa</taxon>
        <taxon>Nematoda</taxon>
        <taxon>Chromadorea</taxon>
        <taxon>Rhabditida</taxon>
        <taxon>Spirurina</taxon>
        <taxon>Spiruromorpha</taxon>
        <taxon>Filarioidea</taxon>
        <taxon>Onchocercidae</taxon>
        <taxon>Brugia</taxon>
    </lineage>
</organism>
<dbReference type="InterPro" id="IPR009091">
    <property type="entry name" value="RCC1/BLIP-II"/>
</dbReference>
<dbReference type="EMBL" id="UZAG01000904">
    <property type="protein sequence ID" value="VDO09873.1"/>
    <property type="molecule type" value="Genomic_DNA"/>
</dbReference>
<dbReference type="Gene3D" id="2.130.10.30">
    <property type="entry name" value="Regulator of chromosome condensation 1/beta-lactamase-inhibitor protein II"/>
    <property type="match status" value="1"/>
</dbReference>
<evidence type="ECO:0000313" key="3">
    <source>
        <dbReference type="Proteomes" id="UP000280834"/>
    </source>
</evidence>
<dbReference type="GO" id="GO:0006310">
    <property type="term" value="P:DNA recombination"/>
    <property type="evidence" value="ECO:0007669"/>
    <property type="project" value="InterPro"/>
</dbReference>
<proteinExistence type="predicted"/>
<dbReference type="GO" id="GO:0070131">
    <property type="term" value="P:positive regulation of mitochondrial translation"/>
    <property type="evidence" value="ECO:0007669"/>
    <property type="project" value="TreeGrafter"/>
</dbReference>
<dbReference type="GO" id="GO:0019843">
    <property type="term" value="F:rRNA binding"/>
    <property type="evidence" value="ECO:0007669"/>
    <property type="project" value="TreeGrafter"/>
</dbReference>
<dbReference type="STRING" id="42155.A0A0R3Q6K0"/>
<evidence type="ECO:0000313" key="4">
    <source>
        <dbReference type="WBParaSite" id="BTMF_0000195401-mRNA-1"/>
    </source>
</evidence>
<reference evidence="4" key="1">
    <citation type="submission" date="2017-02" db="UniProtKB">
        <authorList>
            <consortium name="WormBaseParasite"/>
        </authorList>
    </citation>
    <scope>IDENTIFICATION</scope>
</reference>
<dbReference type="GO" id="GO:0003910">
    <property type="term" value="F:DNA ligase (ATP) activity"/>
    <property type="evidence" value="ECO:0007669"/>
    <property type="project" value="InterPro"/>
</dbReference>
<reference evidence="2 3" key="2">
    <citation type="submission" date="2018-11" db="EMBL/GenBank/DDBJ databases">
        <authorList>
            <consortium name="Pathogen Informatics"/>
        </authorList>
    </citation>
    <scope>NUCLEOTIDE SEQUENCE [LARGE SCALE GENOMIC DNA]</scope>
</reference>
<dbReference type="WBParaSite" id="BTMF_0000195401-mRNA-1">
    <property type="protein sequence ID" value="BTMF_0000195401-mRNA-1"/>
    <property type="gene ID" value="BTMF_0000195401"/>
</dbReference>
<dbReference type="GO" id="GO:0006281">
    <property type="term" value="P:DNA repair"/>
    <property type="evidence" value="ECO:0007669"/>
    <property type="project" value="InterPro"/>
</dbReference>
<dbReference type="GO" id="GO:0005743">
    <property type="term" value="C:mitochondrial inner membrane"/>
    <property type="evidence" value="ECO:0007669"/>
    <property type="project" value="TreeGrafter"/>
</dbReference>
<dbReference type="AlphaFoldDB" id="A0A0R3Q6K0"/>
<sequence>MKVAALKGSTDTLMAVTESGELFMWGQNEYEQMHPFVKDIQSGFPCEIRLSMEKIIAADSTATSCIALSSNNQVYVWGFGILGMGPYVTSLRRPALLENNLFSGGPNDSGKVKKVFAGLSHDKDQYFPFQVDVMKKPLDVSVAPDHVLFLMSDETDEEPSDDIDINSRKEDEQEVENAAASSLEEEISKNFKYATLCKYLDHMQKIHFKNKLGKERVLKALVTKWTANATKYTNDTVSFYPVLRIMANSLDRRKFRMKSKRIISKVCQVLLLPPKTKKELLQIDSKVNIFINFA</sequence>
<dbReference type="SUPFAM" id="SSF50985">
    <property type="entry name" value="RCC1/BLIP-II"/>
    <property type="match status" value="1"/>
</dbReference>
<dbReference type="Gene3D" id="1.10.3260.10">
    <property type="entry name" value="DNA ligase, ATP-dependent, N-terminal domain"/>
    <property type="match status" value="1"/>
</dbReference>
<dbReference type="InterPro" id="IPR036599">
    <property type="entry name" value="DNA_ligase_N_sf"/>
</dbReference>
<dbReference type="InterPro" id="IPR053035">
    <property type="entry name" value="Mitochondrial_GEF_domain"/>
</dbReference>
<gene>
    <name evidence="2" type="ORF">BTMF_LOCUS1282</name>
</gene>
<dbReference type="PANTHER" id="PTHR46337:SF1">
    <property type="entry name" value="RCC1-LIKE G EXCHANGING FACTOR-LIKE PROTEIN"/>
    <property type="match status" value="1"/>
</dbReference>
<keyword evidence="1" id="KW-0436">Ligase</keyword>
<dbReference type="Proteomes" id="UP000280834">
    <property type="component" value="Unassembled WGS sequence"/>
</dbReference>
<evidence type="ECO:0000256" key="1">
    <source>
        <dbReference type="ARBA" id="ARBA00022598"/>
    </source>
</evidence>
<dbReference type="PANTHER" id="PTHR46337">
    <property type="entry name" value="RCC1-LIKE G EXCHANGING FACTOR-LIKE PROTEIN"/>
    <property type="match status" value="1"/>
</dbReference>
<dbReference type="GO" id="GO:0003677">
    <property type="term" value="F:DNA binding"/>
    <property type="evidence" value="ECO:0007669"/>
    <property type="project" value="InterPro"/>
</dbReference>
<protein>
    <submittedName>
        <fullName evidence="4">DNA_ligase_A_N domain-containing protein</fullName>
    </submittedName>
</protein>